<sequence>MDFTLGGTTLPEAVWVPLVSALAGGVLALLGSFGATWQNNRAARKTRQEELEHERAERAYATFFKLLDAHNSAANLQLQINEMFDSAAESGAEEMEPWAKVMELVGAPDEIRTIEPSETSFLIAEKQADLLNEVHLIQRRIANIMASAAKYTEIRAEIHALLVSKMSEGELSEGTRISAAFEGTAKLHAEMLGMRANNLLGQIMEYLDKDVSASWETVGKFKTAASTRFGDKFPEFNIDTQSNS</sequence>
<evidence type="ECO:0000313" key="3">
    <source>
        <dbReference type="Proteomes" id="UP001193035"/>
    </source>
</evidence>
<keyword evidence="1" id="KW-1133">Transmembrane helix</keyword>
<evidence type="ECO:0000256" key="1">
    <source>
        <dbReference type="SAM" id="Phobius"/>
    </source>
</evidence>
<name>A0ABY2WU19_9RHOB</name>
<organism evidence="2 3">
    <name type="scientific">Ruegeria sediminis</name>
    <dbReference type="NCBI Taxonomy" id="2583820"/>
    <lineage>
        <taxon>Bacteria</taxon>
        <taxon>Pseudomonadati</taxon>
        <taxon>Pseudomonadota</taxon>
        <taxon>Alphaproteobacteria</taxon>
        <taxon>Rhodobacterales</taxon>
        <taxon>Roseobacteraceae</taxon>
        <taxon>Ruegeria</taxon>
    </lineage>
</organism>
<dbReference type="Proteomes" id="UP001193035">
    <property type="component" value="Unassembled WGS sequence"/>
</dbReference>
<keyword evidence="1" id="KW-0812">Transmembrane</keyword>
<feature type="transmembrane region" description="Helical" evidence="1">
    <location>
        <begin position="14"/>
        <end position="37"/>
    </location>
</feature>
<gene>
    <name evidence="2" type="ORF">FGK63_15795</name>
</gene>
<protein>
    <submittedName>
        <fullName evidence="2">Uncharacterized protein</fullName>
    </submittedName>
</protein>
<dbReference type="RefSeq" id="WP_138844001.1">
    <property type="nucleotide sequence ID" value="NZ_VCPD01000006.1"/>
</dbReference>
<keyword evidence="1" id="KW-0472">Membrane</keyword>
<comment type="caution">
    <text evidence="2">The sequence shown here is derived from an EMBL/GenBank/DDBJ whole genome shotgun (WGS) entry which is preliminary data.</text>
</comment>
<reference evidence="2 3" key="1">
    <citation type="submission" date="2019-05" db="EMBL/GenBank/DDBJ databases">
        <title>Ruegeria sp. nov., isolated from tidal flat.</title>
        <authorList>
            <person name="Kim W."/>
        </authorList>
    </citation>
    <scope>NUCLEOTIDE SEQUENCE [LARGE SCALE GENOMIC DNA]</scope>
    <source>
        <strain evidence="2 3">CAU 1488</strain>
    </source>
</reference>
<dbReference type="EMBL" id="VCPD01000006">
    <property type="protein sequence ID" value="TMV05509.1"/>
    <property type="molecule type" value="Genomic_DNA"/>
</dbReference>
<accession>A0ABY2WU19</accession>
<evidence type="ECO:0000313" key="2">
    <source>
        <dbReference type="EMBL" id="TMV05509.1"/>
    </source>
</evidence>
<keyword evidence="3" id="KW-1185">Reference proteome</keyword>
<proteinExistence type="predicted"/>